<dbReference type="SUPFAM" id="SSF50998">
    <property type="entry name" value="Quinoprotein alcohol dehydrogenase-like"/>
    <property type="match status" value="1"/>
</dbReference>
<keyword evidence="3 8" id="KW-0349">Heme</keyword>
<dbReference type="STRING" id="474950.SAMN05421771_0364"/>
<feature type="region of interest" description="Disordered" evidence="9">
    <location>
        <begin position="532"/>
        <end position="560"/>
    </location>
</feature>
<dbReference type="PANTHER" id="PTHR32303">
    <property type="entry name" value="QUINOPROTEIN ALCOHOL DEHYDROGENASE (CYTOCHROME C)"/>
    <property type="match status" value="1"/>
</dbReference>
<dbReference type="InterPro" id="IPR036909">
    <property type="entry name" value="Cyt_c-like_dom_sf"/>
</dbReference>
<evidence type="ECO:0000256" key="7">
    <source>
        <dbReference type="ARBA" id="ARBA00023004"/>
    </source>
</evidence>
<comment type="cofactor">
    <cofactor evidence="1">
        <name>pyrroloquinoline quinone</name>
        <dbReference type="ChEBI" id="CHEBI:58442"/>
    </cofactor>
</comment>
<dbReference type="InterPro" id="IPR002372">
    <property type="entry name" value="PQQ_rpt_dom"/>
</dbReference>
<gene>
    <name evidence="12" type="ORF">SAMN05421771_0364</name>
</gene>
<feature type="signal peptide" evidence="10">
    <location>
        <begin position="1"/>
        <end position="21"/>
    </location>
</feature>
<name>A0A1I6L770_9BACT</name>
<dbReference type="Gene3D" id="2.140.10.10">
    <property type="entry name" value="Quinoprotein alcohol dehydrogenase-like superfamily"/>
    <property type="match status" value="2"/>
</dbReference>
<evidence type="ECO:0000256" key="1">
    <source>
        <dbReference type="ARBA" id="ARBA00001931"/>
    </source>
</evidence>
<evidence type="ECO:0000256" key="2">
    <source>
        <dbReference type="ARBA" id="ARBA00008156"/>
    </source>
</evidence>
<dbReference type="GO" id="GO:0009055">
    <property type="term" value="F:electron transfer activity"/>
    <property type="evidence" value="ECO:0007669"/>
    <property type="project" value="InterPro"/>
</dbReference>
<feature type="compositionally biased region" description="Low complexity" evidence="9">
    <location>
        <begin position="549"/>
        <end position="560"/>
    </location>
</feature>
<evidence type="ECO:0000256" key="8">
    <source>
        <dbReference type="PROSITE-ProRule" id="PRU00433"/>
    </source>
</evidence>
<organism evidence="12 13">
    <name type="scientific">Granulicella pectinivorans</name>
    <dbReference type="NCBI Taxonomy" id="474950"/>
    <lineage>
        <taxon>Bacteria</taxon>
        <taxon>Pseudomonadati</taxon>
        <taxon>Acidobacteriota</taxon>
        <taxon>Terriglobia</taxon>
        <taxon>Terriglobales</taxon>
        <taxon>Acidobacteriaceae</taxon>
        <taxon>Granulicella</taxon>
    </lineage>
</organism>
<dbReference type="PROSITE" id="PS51007">
    <property type="entry name" value="CYTC"/>
    <property type="match status" value="2"/>
</dbReference>
<dbReference type="EMBL" id="FOZL01000001">
    <property type="protein sequence ID" value="SFR99309.1"/>
    <property type="molecule type" value="Genomic_DNA"/>
</dbReference>
<sequence>MQKRYIQFLLGLILLPCAALAQNQGWTVYGGIGGDHYSTLTQIDRTNAKNLKQVWRYDTGDAGILQNTPLIAGRMLYGVTYGEKVIALDATTGKLIWRFDPGVSGSQPVRGACFWQDGGKGRLLVGIMNFLFELDAETGKPVETFGQSGRIDLREGLDMDPKRATVAMTTPGVIYKDSIIVGFRAPETHPAPHGDIRAYDLKTGRMKWTFHTIPHPGEPGYETWPEGAWKNAGAANAWAGLTVDAARGMLFAATGSAVDDFYGGDRAGNNLYANTLLALDAETGRKIWHFQGVHHDIWDRDFPAAPVLATVLHDGKRVDAVAQPTKQGYLYVFDRVTGQSLFPIEEMKVARSDVPGEVSSPTQPHPLAPEPYARQVLTEDDLTQRTPEAHAWALEQFRAMKVGTAQFTPLALDQQTIVTPGYDGGAEWGGPAIDRKTGVLYLNAQEIVTTGALTDNSKPHGPGMTVYLSQCAVCHGEQRLGSPPEFPSLLGVTKRLSNPQIEALIHGGKGRMPSFPNIQGDLLAQMEDFLRTGEDTGPKVTGSQGRRSPAPGTPAAAAANPHGAELFSQNCAVCHGAQATGVPPVFPTLIGVAERLSEPQIADILKDGRGRMPSFAKLSDADRASLVRYLGAGPLPEEKKELEAAGEVHSRYRFTGYRRFFDPEGYPASATPWGTLNAIDLNTGKYLWRIPFGEYPELVAQGMPNTGSANYGGPIVTAGGVMFIAATVYDRQFHVFDTSDGKLLWHTELPYGGLATPATYMIDGKQYVVIAAGGGKDPKHALGGSYIAFALP</sequence>
<protein>
    <submittedName>
        <fullName evidence="12">Cytochrome C oxidase, cbb3-type, subunit III</fullName>
    </submittedName>
</protein>
<dbReference type="InterPro" id="IPR018391">
    <property type="entry name" value="PQQ_b-propeller_rpt"/>
</dbReference>
<evidence type="ECO:0000256" key="6">
    <source>
        <dbReference type="ARBA" id="ARBA00023002"/>
    </source>
</evidence>
<evidence type="ECO:0000313" key="13">
    <source>
        <dbReference type="Proteomes" id="UP000199024"/>
    </source>
</evidence>
<keyword evidence="6" id="KW-0560">Oxidoreductase</keyword>
<dbReference type="CDD" id="cd10280">
    <property type="entry name" value="PQQ_mGDH"/>
    <property type="match status" value="1"/>
</dbReference>
<comment type="similarity">
    <text evidence="2">Belongs to the bacterial PQQ dehydrogenase family.</text>
</comment>
<dbReference type="InterPro" id="IPR009056">
    <property type="entry name" value="Cyt_c-like_dom"/>
</dbReference>
<evidence type="ECO:0000256" key="10">
    <source>
        <dbReference type="SAM" id="SignalP"/>
    </source>
</evidence>
<keyword evidence="13" id="KW-1185">Reference proteome</keyword>
<dbReference type="GO" id="GO:0016020">
    <property type="term" value="C:membrane"/>
    <property type="evidence" value="ECO:0007669"/>
    <property type="project" value="InterPro"/>
</dbReference>
<accession>A0A1I6L770</accession>
<dbReference type="InterPro" id="IPR011047">
    <property type="entry name" value="Quinoprotein_ADH-like_sf"/>
</dbReference>
<dbReference type="GO" id="GO:0046872">
    <property type="term" value="F:metal ion binding"/>
    <property type="evidence" value="ECO:0007669"/>
    <property type="project" value="UniProtKB-KW"/>
</dbReference>
<keyword evidence="7 8" id="KW-0408">Iron</keyword>
<dbReference type="PANTHER" id="PTHR32303:SF4">
    <property type="entry name" value="QUINOPROTEIN GLUCOSE DEHYDROGENASE"/>
    <property type="match status" value="1"/>
</dbReference>
<feature type="domain" description="Cytochrome c" evidence="11">
    <location>
        <begin position="558"/>
        <end position="634"/>
    </location>
</feature>
<dbReference type="Pfam" id="PF01011">
    <property type="entry name" value="PQQ"/>
    <property type="match status" value="2"/>
</dbReference>
<evidence type="ECO:0000256" key="9">
    <source>
        <dbReference type="SAM" id="MobiDB-lite"/>
    </source>
</evidence>
<dbReference type="Gene3D" id="1.10.760.10">
    <property type="entry name" value="Cytochrome c-like domain"/>
    <property type="match status" value="2"/>
</dbReference>
<proteinExistence type="inferred from homology"/>
<dbReference type="Pfam" id="PF13442">
    <property type="entry name" value="Cytochrome_CBB3"/>
    <property type="match status" value="2"/>
</dbReference>
<evidence type="ECO:0000313" key="12">
    <source>
        <dbReference type="EMBL" id="SFR99309.1"/>
    </source>
</evidence>
<dbReference type="SMART" id="SM00564">
    <property type="entry name" value="PQQ"/>
    <property type="match status" value="5"/>
</dbReference>
<evidence type="ECO:0000256" key="4">
    <source>
        <dbReference type="ARBA" id="ARBA00022723"/>
    </source>
</evidence>
<feature type="domain" description="Cytochrome c" evidence="11">
    <location>
        <begin position="458"/>
        <end position="534"/>
    </location>
</feature>
<dbReference type="InterPro" id="IPR017511">
    <property type="entry name" value="PQQ_mDH"/>
</dbReference>
<reference evidence="12 13" key="1">
    <citation type="submission" date="2016-10" db="EMBL/GenBank/DDBJ databases">
        <authorList>
            <person name="de Groot N.N."/>
        </authorList>
    </citation>
    <scope>NUCLEOTIDE SEQUENCE [LARGE SCALE GENOMIC DNA]</scope>
    <source>
        <strain evidence="12 13">DSM 21001</strain>
    </source>
</reference>
<dbReference type="GO" id="GO:0020037">
    <property type="term" value="F:heme binding"/>
    <property type="evidence" value="ECO:0007669"/>
    <property type="project" value="InterPro"/>
</dbReference>
<dbReference type="RefSeq" id="WP_245781626.1">
    <property type="nucleotide sequence ID" value="NZ_FOZL01000001.1"/>
</dbReference>
<dbReference type="Proteomes" id="UP000199024">
    <property type="component" value="Unassembled WGS sequence"/>
</dbReference>
<evidence type="ECO:0000256" key="5">
    <source>
        <dbReference type="ARBA" id="ARBA00022729"/>
    </source>
</evidence>
<dbReference type="SUPFAM" id="SSF46626">
    <property type="entry name" value="Cytochrome c"/>
    <property type="match status" value="2"/>
</dbReference>
<keyword evidence="5 10" id="KW-0732">Signal</keyword>
<dbReference type="GO" id="GO:0008876">
    <property type="term" value="F:quinoprotein glucose dehydrogenase activity"/>
    <property type="evidence" value="ECO:0007669"/>
    <property type="project" value="TreeGrafter"/>
</dbReference>
<keyword evidence="4 8" id="KW-0479">Metal-binding</keyword>
<evidence type="ECO:0000256" key="3">
    <source>
        <dbReference type="ARBA" id="ARBA00022617"/>
    </source>
</evidence>
<evidence type="ECO:0000259" key="11">
    <source>
        <dbReference type="PROSITE" id="PS51007"/>
    </source>
</evidence>
<dbReference type="GO" id="GO:0048038">
    <property type="term" value="F:quinone binding"/>
    <property type="evidence" value="ECO:0007669"/>
    <property type="project" value="InterPro"/>
</dbReference>
<dbReference type="AlphaFoldDB" id="A0A1I6L770"/>
<feature type="chain" id="PRO_5011590338" evidence="10">
    <location>
        <begin position="22"/>
        <end position="792"/>
    </location>
</feature>